<dbReference type="AlphaFoldDB" id="A0A4V7ICR4"/>
<accession>A0A4V7ICR4</accession>
<dbReference type="Proteomes" id="UP000019091">
    <property type="component" value="Chromosome"/>
</dbReference>
<protein>
    <recommendedName>
        <fullName evidence="3">DUF3861 family protein</fullName>
    </recommendedName>
</protein>
<organism evidence="1 2">
    <name type="scientific">Bibersteinia trehalosi USDA-ARS-USMARC-188</name>
    <dbReference type="NCBI Taxonomy" id="1263829"/>
    <lineage>
        <taxon>Bacteria</taxon>
        <taxon>Pseudomonadati</taxon>
        <taxon>Pseudomonadota</taxon>
        <taxon>Gammaproteobacteria</taxon>
        <taxon>Pasteurellales</taxon>
        <taxon>Pasteurellaceae</taxon>
        <taxon>Bibersteinia</taxon>
    </lineage>
</organism>
<evidence type="ECO:0000313" key="1">
    <source>
        <dbReference type="EMBL" id="AHG82786.1"/>
    </source>
</evidence>
<gene>
    <name evidence="1" type="ORF">F542_20770</name>
</gene>
<evidence type="ECO:0000313" key="2">
    <source>
        <dbReference type="Proteomes" id="UP000019091"/>
    </source>
</evidence>
<dbReference type="OrthoDB" id="119700at2"/>
<proteinExistence type="predicted"/>
<dbReference type="Gene3D" id="3.10.20.850">
    <property type="entry name" value="Protein of unknown function DUF3861"/>
    <property type="match status" value="1"/>
</dbReference>
<dbReference type="RefSeq" id="WP_025267485.1">
    <property type="nucleotide sequence ID" value="NZ_CP006954.1"/>
</dbReference>
<sequence length="96" mass="11188">MKKHQYRITVDYLADRDGSPVEAPPLVFEAPNHDNLFELLEKVRQTHPDISEQDLSRFLIGLKLFSEVCLENRDNAFFSQFSPYVKDIMMTVKGKK</sequence>
<dbReference type="Pfam" id="PF12977">
    <property type="entry name" value="DUF3861"/>
    <property type="match status" value="1"/>
</dbReference>
<evidence type="ECO:0008006" key="3">
    <source>
        <dbReference type="Google" id="ProtNLM"/>
    </source>
</evidence>
<dbReference type="KEGG" id="btre:F542_20770"/>
<reference evidence="1 2" key="1">
    <citation type="journal article" date="2014" name="Genome Announc.">
        <title>Complete Closed Genome Sequences of Three Bibersteinia trehalosi Nasopharyngeal Isolates from Cattle with Shipping Fever.</title>
        <authorList>
            <person name="Harhay G.P."/>
            <person name="McVey D.S."/>
            <person name="Koren S."/>
            <person name="Phillippy A.M."/>
            <person name="Bono J."/>
            <person name="Harhay D.M."/>
            <person name="Clawson M.L."/>
            <person name="Heaton M.P."/>
            <person name="Chitko-McKown C.G."/>
            <person name="Korlach J."/>
            <person name="Smith T.P."/>
        </authorList>
    </citation>
    <scope>NUCLEOTIDE SEQUENCE [LARGE SCALE GENOMIC DNA]</scope>
    <source>
        <strain evidence="1 2">USDA-ARS-USMARC-188</strain>
    </source>
</reference>
<name>A0A4V7ICR4_BIBTR</name>
<dbReference type="InterPro" id="IPR024476">
    <property type="entry name" value="DUF3861"/>
</dbReference>
<dbReference type="EMBL" id="CP006954">
    <property type="protein sequence ID" value="AHG82786.1"/>
    <property type="molecule type" value="Genomic_DNA"/>
</dbReference>
<dbReference type="InterPro" id="IPR038194">
    <property type="entry name" value="DUF3861_sf"/>
</dbReference>